<reference evidence="1" key="1">
    <citation type="submission" date="2020-03" db="EMBL/GenBank/DDBJ databases">
        <title>The deep terrestrial virosphere.</title>
        <authorList>
            <person name="Holmfeldt K."/>
            <person name="Nilsson E."/>
            <person name="Simone D."/>
            <person name="Lopez-Fernandez M."/>
            <person name="Wu X."/>
            <person name="de Brujin I."/>
            <person name="Lundin D."/>
            <person name="Andersson A."/>
            <person name="Bertilsson S."/>
            <person name="Dopson M."/>
        </authorList>
    </citation>
    <scope>NUCLEOTIDE SEQUENCE</scope>
    <source>
        <strain evidence="1">MM415A01361</strain>
        <strain evidence="2">MM415B05042</strain>
    </source>
</reference>
<name>A0A6M3K437_9ZZZZ</name>
<dbReference type="EMBL" id="MT143358">
    <property type="protein sequence ID" value="QJA95956.1"/>
    <property type="molecule type" value="Genomic_DNA"/>
</dbReference>
<dbReference type="AlphaFoldDB" id="A0A6M3K437"/>
<gene>
    <name evidence="1" type="ORF">MM415A01361_0023</name>
    <name evidence="2" type="ORF">MM415B05042_0005</name>
</gene>
<evidence type="ECO:0000313" key="1">
    <source>
        <dbReference type="EMBL" id="QJA77113.1"/>
    </source>
</evidence>
<protein>
    <submittedName>
        <fullName evidence="1">Uncharacterized protein</fullName>
    </submittedName>
</protein>
<evidence type="ECO:0000313" key="2">
    <source>
        <dbReference type="EMBL" id="QJA95956.1"/>
    </source>
</evidence>
<accession>A0A6M3K437</accession>
<proteinExistence type="predicted"/>
<organism evidence="1">
    <name type="scientific">viral metagenome</name>
    <dbReference type="NCBI Taxonomy" id="1070528"/>
    <lineage>
        <taxon>unclassified sequences</taxon>
        <taxon>metagenomes</taxon>
        <taxon>organismal metagenomes</taxon>
    </lineage>
</organism>
<sequence length="55" mass="6657">MRLTEWFGYLNNKTKPDEMTHLTITKELKKLKRKNSSKRRVNTMVILQKEKAYSE</sequence>
<dbReference type="EMBL" id="MT142263">
    <property type="protein sequence ID" value="QJA77113.1"/>
    <property type="molecule type" value="Genomic_DNA"/>
</dbReference>